<organism evidence="3 4">
    <name type="scientific">Botrytis galanthina</name>
    <dbReference type="NCBI Taxonomy" id="278940"/>
    <lineage>
        <taxon>Eukaryota</taxon>
        <taxon>Fungi</taxon>
        <taxon>Dikarya</taxon>
        <taxon>Ascomycota</taxon>
        <taxon>Pezizomycotina</taxon>
        <taxon>Leotiomycetes</taxon>
        <taxon>Helotiales</taxon>
        <taxon>Sclerotiniaceae</taxon>
        <taxon>Botrytis</taxon>
    </lineage>
</organism>
<proteinExistence type="predicted"/>
<gene>
    <name evidence="3" type="ORF">BGAL_0534g00020</name>
</gene>
<keyword evidence="2" id="KW-0732">Signal</keyword>
<feature type="compositionally biased region" description="Basic and acidic residues" evidence="1">
    <location>
        <begin position="74"/>
        <end position="92"/>
    </location>
</feature>
<feature type="chain" id="PRO_5020314236" evidence="2">
    <location>
        <begin position="22"/>
        <end position="159"/>
    </location>
</feature>
<feature type="compositionally biased region" description="Polar residues" evidence="1">
    <location>
        <begin position="54"/>
        <end position="67"/>
    </location>
</feature>
<dbReference type="EMBL" id="PQXL01000533">
    <property type="protein sequence ID" value="THV45067.1"/>
    <property type="molecule type" value="Genomic_DNA"/>
</dbReference>
<dbReference type="OrthoDB" id="3560157at2759"/>
<feature type="region of interest" description="Disordered" evidence="1">
    <location>
        <begin position="42"/>
        <end position="92"/>
    </location>
</feature>
<reference evidence="3 4" key="1">
    <citation type="submission" date="2017-12" db="EMBL/GenBank/DDBJ databases">
        <title>Comparative genomics of Botrytis spp.</title>
        <authorList>
            <person name="Valero-Jimenez C.A."/>
            <person name="Tapia P."/>
            <person name="Veloso J."/>
            <person name="Silva-Moreno E."/>
            <person name="Staats M."/>
            <person name="Valdes J.H."/>
            <person name="Van Kan J.A.L."/>
        </authorList>
    </citation>
    <scope>NUCLEOTIDE SEQUENCE [LARGE SCALE GENOMIC DNA]</scope>
    <source>
        <strain evidence="3 4">MUCL435</strain>
    </source>
</reference>
<evidence type="ECO:0000313" key="3">
    <source>
        <dbReference type="EMBL" id="THV45067.1"/>
    </source>
</evidence>
<comment type="caution">
    <text evidence="3">The sequence shown here is derived from an EMBL/GenBank/DDBJ whole genome shotgun (WGS) entry which is preliminary data.</text>
</comment>
<sequence>MSFYFGWLLLFSSKPIVIVHSIVSDDHRYNILTAAGPRGIAVRDGSPIRKRSEPLSNNNRVDNSSPPATLYEDGDNRHNDDDNHYHDAGFENRDTPTLIRGVLIGERKEDTTALKVGEITRESLRVTVKLQNPFSRLPILDERDDPCASDSMLGLLGIV</sequence>
<evidence type="ECO:0000256" key="2">
    <source>
        <dbReference type="SAM" id="SignalP"/>
    </source>
</evidence>
<protein>
    <submittedName>
        <fullName evidence="3">Uncharacterized protein</fullName>
    </submittedName>
</protein>
<name>A0A4S8QJE9_9HELO</name>
<dbReference type="Proteomes" id="UP000308671">
    <property type="component" value="Unassembled WGS sequence"/>
</dbReference>
<feature type="signal peptide" evidence="2">
    <location>
        <begin position="1"/>
        <end position="21"/>
    </location>
</feature>
<evidence type="ECO:0000256" key="1">
    <source>
        <dbReference type="SAM" id="MobiDB-lite"/>
    </source>
</evidence>
<accession>A0A4S8QJE9</accession>
<dbReference type="AlphaFoldDB" id="A0A4S8QJE9"/>
<keyword evidence="4" id="KW-1185">Reference proteome</keyword>
<evidence type="ECO:0000313" key="4">
    <source>
        <dbReference type="Proteomes" id="UP000308671"/>
    </source>
</evidence>